<feature type="domain" description="SGNH hydrolase-type esterase" evidence="1">
    <location>
        <begin position="21"/>
        <end position="186"/>
    </location>
</feature>
<reference evidence="2 3" key="1">
    <citation type="submission" date="2016-10" db="EMBL/GenBank/DDBJ databases">
        <authorList>
            <person name="de Groot N.N."/>
        </authorList>
    </citation>
    <scope>NUCLEOTIDE SEQUENCE [LARGE SCALE GENOMIC DNA]</scope>
    <source>
        <strain evidence="2 3">DSM 19548</strain>
    </source>
</reference>
<dbReference type="Proteomes" id="UP000198728">
    <property type="component" value="Unassembled WGS sequence"/>
</dbReference>
<accession>A0A1I1QSN9</accession>
<sequence length="217" mass="22442">MTAALLALATASAAQEITIAALGDSLTQGYGLPQEQGFVPQLQDWLQERGHDVTIINAGVSGDTTAGGLSRVGWTLTPEVDGMIVALGGNDLLRGIDPGNSRENLRGILQAAADGQVEVLLVGLPAPGNYGPEYKAAFDGIYPDLAQTFDTLYAPSFLAGLTDGGEPPSDLGRYLQADGIHPNAEGVVRIVAALGPQVETLIGRIESEPEEGAKPSP</sequence>
<organism evidence="2 3">
    <name type="scientific">Tropicimonas isoalkanivorans</name>
    <dbReference type="NCBI Taxonomy" id="441112"/>
    <lineage>
        <taxon>Bacteria</taxon>
        <taxon>Pseudomonadati</taxon>
        <taxon>Pseudomonadota</taxon>
        <taxon>Alphaproteobacteria</taxon>
        <taxon>Rhodobacterales</taxon>
        <taxon>Roseobacteraceae</taxon>
        <taxon>Tropicimonas</taxon>
    </lineage>
</organism>
<dbReference type="SUPFAM" id="SSF52266">
    <property type="entry name" value="SGNH hydrolase"/>
    <property type="match status" value="1"/>
</dbReference>
<evidence type="ECO:0000313" key="3">
    <source>
        <dbReference type="Proteomes" id="UP000198728"/>
    </source>
</evidence>
<dbReference type="PANTHER" id="PTHR30383:SF24">
    <property type="entry name" value="THIOESTERASE 1_PROTEASE 1_LYSOPHOSPHOLIPASE L1"/>
    <property type="match status" value="1"/>
</dbReference>
<dbReference type="Pfam" id="PF13472">
    <property type="entry name" value="Lipase_GDSL_2"/>
    <property type="match status" value="1"/>
</dbReference>
<dbReference type="InterPro" id="IPR036514">
    <property type="entry name" value="SGNH_hydro_sf"/>
</dbReference>
<dbReference type="STRING" id="441112.SAMN04488094_12331"/>
<dbReference type="EMBL" id="FOLG01000023">
    <property type="protein sequence ID" value="SFD25134.1"/>
    <property type="molecule type" value="Genomic_DNA"/>
</dbReference>
<protein>
    <submittedName>
        <fullName evidence="2">Acyl-CoA thioesterase-1</fullName>
    </submittedName>
</protein>
<evidence type="ECO:0000313" key="2">
    <source>
        <dbReference type="EMBL" id="SFD25134.1"/>
    </source>
</evidence>
<evidence type="ECO:0000259" key="1">
    <source>
        <dbReference type="Pfam" id="PF13472"/>
    </source>
</evidence>
<proteinExistence type="predicted"/>
<keyword evidence="3" id="KW-1185">Reference proteome</keyword>
<dbReference type="GO" id="GO:0004622">
    <property type="term" value="F:phosphatidylcholine lysophospholipase activity"/>
    <property type="evidence" value="ECO:0007669"/>
    <property type="project" value="TreeGrafter"/>
</dbReference>
<dbReference type="InterPro" id="IPR013830">
    <property type="entry name" value="SGNH_hydro"/>
</dbReference>
<gene>
    <name evidence="2" type="ORF">SAMN04488094_12331</name>
</gene>
<dbReference type="InterPro" id="IPR051532">
    <property type="entry name" value="Ester_Hydrolysis_Enzymes"/>
</dbReference>
<name>A0A1I1QSN9_9RHOB</name>
<dbReference type="AlphaFoldDB" id="A0A1I1QSN9"/>
<dbReference type="CDD" id="cd01822">
    <property type="entry name" value="Lysophospholipase_L1_like"/>
    <property type="match status" value="1"/>
</dbReference>
<dbReference type="PANTHER" id="PTHR30383">
    <property type="entry name" value="THIOESTERASE 1/PROTEASE 1/LYSOPHOSPHOLIPASE L1"/>
    <property type="match status" value="1"/>
</dbReference>
<dbReference type="Gene3D" id="3.40.50.1110">
    <property type="entry name" value="SGNH hydrolase"/>
    <property type="match status" value="1"/>
</dbReference>